<dbReference type="SUPFAM" id="SSF51556">
    <property type="entry name" value="Metallo-dependent hydrolases"/>
    <property type="match status" value="1"/>
</dbReference>
<dbReference type="AlphaFoldDB" id="A0A1G2QIQ5"/>
<evidence type="ECO:0000256" key="2">
    <source>
        <dbReference type="ARBA" id="ARBA00022801"/>
    </source>
</evidence>
<sequence>MEVKYFDIHAHLNFKDFDADREEVIARCREEGVLVNNVGTDLVTSREVVELADAHEHLYATVGAHPTDWKKGFDEKEFHTLAANSKVIAIGECGLDYYRIKDESEKAEQKKLFVQHIALACSVGKPVMLHIRDSASKPGLAYADVFEILTREPGVRAHAHFFAGSWDIAERYLARGITLSFTGVITFARGYDEVIRKTPQNMLLTETDAPFVAPEPYRGKRSEPCYVREVLATLAELREEDPEELAAALLHNALRVLALPAGKFAIDK</sequence>
<dbReference type="NCBIfam" id="TIGR00010">
    <property type="entry name" value="YchF/TatD family DNA exonuclease"/>
    <property type="match status" value="1"/>
</dbReference>
<dbReference type="Pfam" id="PF01026">
    <property type="entry name" value="TatD_DNase"/>
    <property type="match status" value="1"/>
</dbReference>
<dbReference type="EMBL" id="MHTL01000015">
    <property type="protein sequence ID" value="OHA60317.1"/>
    <property type="molecule type" value="Genomic_DNA"/>
</dbReference>
<dbReference type="CDD" id="cd01310">
    <property type="entry name" value="TatD_DNAse"/>
    <property type="match status" value="1"/>
</dbReference>
<comment type="caution">
    <text evidence="4">The sequence shown here is derived from an EMBL/GenBank/DDBJ whole genome shotgun (WGS) entry which is preliminary data.</text>
</comment>
<dbReference type="Gene3D" id="3.20.20.140">
    <property type="entry name" value="Metal-dependent hydrolases"/>
    <property type="match status" value="1"/>
</dbReference>
<feature type="binding site" evidence="3">
    <location>
        <position position="160"/>
    </location>
    <ligand>
        <name>a divalent metal cation</name>
        <dbReference type="ChEBI" id="CHEBI:60240"/>
        <label>2</label>
    </ligand>
</feature>
<dbReference type="PIRSF" id="PIRSF005902">
    <property type="entry name" value="DNase_TatD"/>
    <property type="match status" value="1"/>
</dbReference>
<feature type="binding site" evidence="3">
    <location>
        <position position="130"/>
    </location>
    <ligand>
        <name>a divalent metal cation</name>
        <dbReference type="ChEBI" id="CHEBI:60240"/>
        <label>2</label>
    </ligand>
</feature>
<accession>A0A1G2QIQ5</accession>
<dbReference type="GO" id="GO:0005829">
    <property type="term" value="C:cytosol"/>
    <property type="evidence" value="ECO:0007669"/>
    <property type="project" value="TreeGrafter"/>
</dbReference>
<feature type="binding site" evidence="3">
    <location>
        <position position="208"/>
    </location>
    <ligand>
        <name>a divalent metal cation</name>
        <dbReference type="ChEBI" id="CHEBI:60240"/>
        <label>1</label>
    </ligand>
</feature>
<proteinExistence type="predicted"/>
<evidence type="ECO:0008006" key="6">
    <source>
        <dbReference type="Google" id="ProtNLM"/>
    </source>
</evidence>
<feature type="binding site" evidence="3">
    <location>
        <position position="11"/>
    </location>
    <ligand>
        <name>a divalent metal cation</name>
        <dbReference type="ChEBI" id="CHEBI:60240"/>
        <label>1</label>
    </ligand>
</feature>
<dbReference type="Proteomes" id="UP000177090">
    <property type="component" value="Unassembled WGS sequence"/>
</dbReference>
<dbReference type="FunFam" id="3.20.20.140:FF:000005">
    <property type="entry name" value="TatD family hydrolase"/>
    <property type="match status" value="1"/>
</dbReference>
<dbReference type="PANTHER" id="PTHR46124:SF2">
    <property type="entry name" value="D-AMINOACYL-TRNA DEACYLASE"/>
    <property type="match status" value="1"/>
</dbReference>
<gene>
    <name evidence="4" type="ORF">A2569_02350</name>
</gene>
<dbReference type="InterPro" id="IPR015991">
    <property type="entry name" value="TatD/YcfH-like"/>
</dbReference>
<evidence type="ECO:0000256" key="3">
    <source>
        <dbReference type="PIRSR" id="PIRSR005902-1"/>
    </source>
</evidence>
<dbReference type="InterPro" id="IPR001130">
    <property type="entry name" value="TatD-like"/>
</dbReference>
<evidence type="ECO:0000313" key="4">
    <source>
        <dbReference type="EMBL" id="OHA60317.1"/>
    </source>
</evidence>
<dbReference type="STRING" id="1802440.A2569_02350"/>
<dbReference type="InterPro" id="IPR018228">
    <property type="entry name" value="DNase_TatD-rel_CS"/>
</dbReference>
<dbReference type="GO" id="GO:0016788">
    <property type="term" value="F:hydrolase activity, acting on ester bonds"/>
    <property type="evidence" value="ECO:0007669"/>
    <property type="project" value="InterPro"/>
</dbReference>
<reference evidence="4 5" key="1">
    <citation type="journal article" date="2016" name="Nat. Commun.">
        <title>Thousands of microbial genomes shed light on interconnected biogeochemical processes in an aquifer system.</title>
        <authorList>
            <person name="Anantharaman K."/>
            <person name="Brown C.T."/>
            <person name="Hug L.A."/>
            <person name="Sharon I."/>
            <person name="Castelle C.J."/>
            <person name="Probst A.J."/>
            <person name="Thomas B.C."/>
            <person name="Singh A."/>
            <person name="Wilkins M.J."/>
            <person name="Karaoz U."/>
            <person name="Brodie E.L."/>
            <person name="Williams K.H."/>
            <person name="Hubbard S.S."/>
            <person name="Banfield J.F."/>
        </authorList>
    </citation>
    <scope>NUCLEOTIDE SEQUENCE [LARGE SCALE GENOMIC DNA]</scope>
</reference>
<dbReference type="GO" id="GO:0004536">
    <property type="term" value="F:DNA nuclease activity"/>
    <property type="evidence" value="ECO:0007669"/>
    <property type="project" value="InterPro"/>
</dbReference>
<evidence type="ECO:0000313" key="5">
    <source>
        <dbReference type="Proteomes" id="UP000177090"/>
    </source>
</evidence>
<name>A0A1G2QIQ5_9BACT</name>
<keyword evidence="1 3" id="KW-0479">Metal-binding</keyword>
<dbReference type="PROSITE" id="PS01091">
    <property type="entry name" value="TATD_3"/>
    <property type="match status" value="1"/>
</dbReference>
<dbReference type="InterPro" id="IPR032466">
    <property type="entry name" value="Metal_Hydrolase"/>
</dbReference>
<feature type="binding site" evidence="3">
    <location>
        <position position="92"/>
    </location>
    <ligand>
        <name>a divalent metal cation</name>
        <dbReference type="ChEBI" id="CHEBI:60240"/>
        <label>1</label>
    </ligand>
</feature>
<dbReference type="PANTHER" id="PTHR46124">
    <property type="entry name" value="D-AMINOACYL-TRNA DEACYLASE"/>
    <property type="match status" value="1"/>
</dbReference>
<keyword evidence="2" id="KW-0378">Hydrolase</keyword>
<protein>
    <recommendedName>
        <fullName evidence="6">Hydrolase TatD</fullName>
    </recommendedName>
</protein>
<dbReference type="GO" id="GO:0046872">
    <property type="term" value="F:metal ion binding"/>
    <property type="evidence" value="ECO:0007669"/>
    <property type="project" value="UniProtKB-KW"/>
</dbReference>
<organism evidence="4 5">
    <name type="scientific">Candidatus Vogelbacteria bacterium RIFOXYD1_FULL_51_18</name>
    <dbReference type="NCBI Taxonomy" id="1802440"/>
    <lineage>
        <taxon>Bacteria</taxon>
        <taxon>Candidatus Vogeliibacteriota</taxon>
    </lineage>
</organism>
<feature type="binding site" evidence="3">
    <location>
        <position position="9"/>
    </location>
    <ligand>
        <name>a divalent metal cation</name>
        <dbReference type="ChEBI" id="CHEBI:60240"/>
        <label>1</label>
    </ligand>
</feature>
<evidence type="ECO:0000256" key="1">
    <source>
        <dbReference type="ARBA" id="ARBA00022723"/>
    </source>
</evidence>